<reference evidence="3 4" key="1">
    <citation type="submission" date="2011-04" db="EMBL/GenBank/DDBJ databases">
        <title>The Genome Sequence of Dysgonomonas gadei ATCC BAA-286.</title>
        <authorList>
            <consortium name="The Broad Institute Genome Sequencing Platform"/>
            <person name="Earl A."/>
            <person name="Ward D."/>
            <person name="Feldgarden M."/>
            <person name="Gevers D."/>
            <person name="Pudlo N."/>
            <person name="Martens E."/>
            <person name="Allen-Vercoe E."/>
            <person name="Young S.K."/>
            <person name="Zeng Q."/>
            <person name="Gargeya S."/>
            <person name="Fitzgerald M."/>
            <person name="Haas B."/>
            <person name="Abouelleil A."/>
            <person name="Alvarado L."/>
            <person name="Arachchi H.M."/>
            <person name="Berlin A."/>
            <person name="Brown A."/>
            <person name="Chapman S.B."/>
            <person name="Chen Z."/>
            <person name="Dunbar C."/>
            <person name="Freedman E."/>
            <person name="Gearin G."/>
            <person name="Gellesch M."/>
            <person name="Goldberg J."/>
            <person name="Griggs A."/>
            <person name="Gujja S."/>
            <person name="Heiman D."/>
            <person name="Howarth C."/>
            <person name="Larson L."/>
            <person name="Lui A."/>
            <person name="MacDonald P.J.P."/>
            <person name="Mehta T."/>
            <person name="Montmayeur A."/>
            <person name="Murphy C."/>
            <person name="Neiman D."/>
            <person name="Pearson M."/>
            <person name="Priest M."/>
            <person name="Roberts A."/>
            <person name="Saif S."/>
            <person name="Shea T."/>
            <person name="Shenoy N."/>
            <person name="Sisk P."/>
            <person name="Stolte C."/>
            <person name="Sykes S."/>
            <person name="Yandava C."/>
            <person name="Wortman J."/>
            <person name="Nusbaum C."/>
            <person name="Birren B."/>
        </authorList>
    </citation>
    <scope>NUCLEOTIDE SEQUENCE [LARGE SCALE GENOMIC DNA]</scope>
    <source>
        <strain evidence="3 4">ATCC BAA-286</strain>
    </source>
</reference>
<comment type="caution">
    <text evidence="3">The sequence shown here is derived from an EMBL/GenBank/DDBJ whole genome shotgun (WGS) entry which is preliminary data.</text>
</comment>
<dbReference type="Proteomes" id="UP000004913">
    <property type="component" value="Unassembled WGS sequence"/>
</dbReference>
<dbReference type="InterPro" id="IPR041218">
    <property type="entry name" value="DUF5606"/>
</dbReference>
<dbReference type="InterPro" id="IPR049281">
    <property type="entry name" value="BVU_3817-like_C_sf"/>
</dbReference>
<keyword evidence="4" id="KW-1185">Reference proteome</keyword>
<evidence type="ECO:0000259" key="1">
    <source>
        <dbReference type="Pfam" id="PF18347"/>
    </source>
</evidence>
<gene>
    <name evidence="3" type="ORF">HMPREF9455_01146</name>
</gene>
<dbReference type="Gene3D" id="1.10.10.1650">
    <property type="match status" value="1"/>
</dbReference>
<dbReference type="STRING" id="742766.HMPREF9455_01146"/>
<evidence type="ECO:0000313" key="4">
    <source>
        <dbReference type="Proteomes" id="UP000004913"/>
    </source>
</evidence>
<dbReference type="InterPro" id="IPR049282">
    <property type="entry name" value="BVU_3817_N_sf"/>
</dbReference>
<organism evidence="3 4">
    <name type="scientific">Dysgonomonas gadei ATCC BAA-286</name>
    <dbReference type="NCBI Taxonomy" id="742766"/>
    <lineage>
        <taxon>Bacteria</taxon>
        <taxon>Pseudomonadati</taxon>
        <taxon>Bacteroidota</taxon>
        <taxon>Bacteroidia</taxon>
        <taxon>Bacteroidales</taxon>
        <taxon>Dysgonomonadaceae</taxon>
        <taxon>Dysgonomonas</taxon>
    </lineage>
</organism>
<sequence>MLKTILSVSGKPGLYKLISSAKNMVIVESLVDGKKMPIHARDKVVSLGDISIYTETDDAPLKGILGSIKQKENGEKASINTSAKPEELKKYFLEILPDFDRDRVYPTDIKKIIGWYNILINANIDFEKEEFLTQIIELRKLQHGSMHFQHMVVLCHLSILQLHGCYRCCTS</sequence>
<accession>F5IW96</accession>
<evidence type="ECO:0000313" key="3">
    <source>
        <dbReference type="EMBL" id="EGK02896.1"/>
    </source>
</evidence>
<evidence type="ECO:0000259" key="2">
    <source>
        <dbReference type="Pfam" id="PF21186"/>
    </source>
</evidence>
<protein>
    <submittedName>
        <fullName evidence="3">Uncharacterized protein</fullName>
    </submittedName>
</protein>
<name>F5IW96_9BACT</name>
<dbReference type="HOGENOM" id="CLU_118060_1_0_10"/>
<proteinExistence type="predicted"/>
<dbReference type="InterPro" id="IPR049280">
    <property type="entry name" value="DUF6852"/>
</dbReference>
<dbReference type="AlphaFoldDB" id="F5IW96"/>
<feature type="domain" description="DUF5606" evidence="1">
    <location>
        <begin position="2"/>
        <end position="47"/>
    </location>
</feature>
<dbReference type="eggNOG" id="ENOG502ZPSM">
    <property type="taxonomic scope" value="Bacteria"/>
</dbReference>
<dbReference type="Pfam" id="PF21186">
    <property type="entry name" value="DUF6852"/>
    <property type="match status" value="1"/>
</dbReference>
<dbReference type="EMBL" id="ADLV01000015">
    <property type="protein sequence ID" value="EGK02896.1"/>
    <property type="molecule type" value="Genomic_DNA"/>
</dbReference>
<feature type="domain" description="DUF6852" evidence="2">
    <location>
        <begin position="50"/>
        <end position="119"/>
    </location>
</feature>
<dbReference type="Pfam" id="PF18347">
    <property type="entry name" value="DUF5606"/>
    <property type="match status" value="1"/>
</dbReference>
<dbReference type="Gene3D" id="2.30.30.730">
    <property type="match status" value="1"/>
</dbReference>